<proteinExistence type="predicted"/>
<dbReference type="AlphaFoldDB" id="A0A0D2CJR1"/>
<dbReference type="InterPro" id="IPR056125">
    <property type="entry name" value="DUF7708"/>
</dbReference>
<dbReference type="Pfam" id="PF24809">
    <property type="entry name" value="DUF7708"/>
    <property type="match status" value="1"/>
</dbReference>
<feature type="compositionally biased region" description="Basic and acidic residues" evidence="1">
    <location>
        <begin position="45"/>
        <end position="59"/>
    </location>
</feature>
<feature type="compositionally biased region" description="Basic and acidic residues" evidence="1">
    <location>
        <begin position="250"/>
        <end position="268"/>
    </location>
</feature>
<reference evidence="3 4" key="1">
    <citation type="submission" date="2015-01" db="EMBL/GenBank/DDBJ databases">
        <title>The Genome Sequence of Capronia semiimmersa CBS27337.</title>
        <authorList>
            <consortium name="The Broad Institute Genomics Platform"/>
            <person name="Cuomo C."/>
            <person name="de Hoog S."/>
            <person name="Gorbushina A."/>
            <person name="Stielow B."/>
            <person name="Teixiera M."/>
            <person name="Abouelleil A."/>
            <person name="Chapman S.B."/>
            <person name="Priest M."/>
            <person name="Young S.K."/>
            <person name="Wortman J."/>
            <person name="Nusbaum C."/>
            <person name="Birren B."/>
        </authorList>
    </citation>
    <scope>NUCLEOTIDE SEQUENCE [LARGE SCALE GENOMIC DNA]</scope>
    <source>
        <strain evidence="3 4">CBS 27337</strain>
    </source>
</reference>
<feature type="region of interest" description="Disordered" evidence="1">
    <location>
        <begin position="1"/>
        <end position="59"/>
    </location>
</feature>
<protein>
    <recommendedName>
        <fullName evidence="2">DUF7708 domain-containing protein</fullName>
    </recommendedName>
</protein>
<evidence type="ECO:0000259" key="2">
    <source>
        <dbReference type="Pfam" id="PF24809"/>
    </source>
</evidence>
<dbReference type="EMBL" id="KN846960">
    <property type="protein sequence ID" value="KIW65471.1"/>
    <property type="molecule type" value="Genomic_DNA"/>
</dbReference>
<gene>
    <name evidence="3" type="ORF">PV04_07729</name>
</gene>
<accession>A0A0D2CJR1</accession>
<dbReference type="STRING" id="5601.A0A0D2CJR1"/>
<organism evidence="3 4">
    <name type="scientific">Phialophora macrospora</name>
    <dbReference type="NCBI Taxonomy" id="1851006"/>
    <lineage>
        <taxon>Eukaryota</taxon>
        <taxon>Fungi</taxon>
        <taxon>Dikarya</taxon>
        <taxon>Ascomycota</taxon>
        <taxon>Pezizomycotina</taxon>
        <taxon>Eurotiomycetes</taxon>
        <taxon>Chaetothyriomycetidae</taxon>
        <taxon>Chaetothyriales</taxon>
        <taxon>Herpotrichiellaceae</taxon>
        <taxon>Phialophora</taxon>
    </lineage>
</organism>
<evidence type="ECO:0000256" key="1">
    <source>
        <dbReference type="SAM" id="MobiDB-lite"/>
    </source>
</evidence>
<dbReference type="Proteomes" id="UP000054266">
    <property type="component" value="Unassembled WGS sequence"/>
</dbReference>
<sequence length="274" mass="30953">MFDPRRCHKTKSKILDTTGSQRNGPAGLVLSRPKKKNVSFKISQKRAEPGTTDKRGRPLDPARTAFEEAKSVFASALTRDPEKVRLVESANDLDGFFQLVKQREKAYQNSRGAGKVRKWLAAVSSRIAFYGSIMDVLFQQSPAWVSLAWGAIELVFVGVENHENLLRTFATAICRIGAALPRLERSLVLFPTPEIISGATNLYAQIMRFLTRPMPDEGEAVLARDTYHEWLKLDYSNLYRLNQNKDSADREIYRREKTPTSSIKDRIPAPKPLS</sequence>
<evidence type="ECO:0000313" key="4">
    <source>
        <dbReference type="Proteomes" id="UP000054266"/>
    </source>
</evidence>
<evidence type="ECO:0000313" key="3">
    <source>
        <dbReference type="EMBL" id="KIW65471.1"/>
    </source>
</evidence>
<dbReference type="HOGENOM" id="CLU_1015635_0_0_1"/>
<name>A0A0D2CJR1_9EURO</name>
<keyword evidence="4" id="KW-1185">Reference proteome</keyword>
<feature type="domain" description="DUF7708" evidence="2">
    <location>
        <begin position="118"/>
        <end position="212"/>
    </location>
</feature>
<feature type="region of interest" description="Disordered" evidence="1">
    <location>
        <begin position="250"/>
        <end position="274"/>
    </location>
</feature>
<feature type="compositionally biased region" description="Basic residues" evidence="1">
    <location>
        <begin position="1"/>
        <end position="12"/>
    </location>
</feature>